<evidence type="ECO:0000313" key="2">
    <source>
        <dbReference type="Proteomes" id="UP000824120"/>
    </source>
</evidence>
<dbReference type="Gene3D" id="1.20.5.4130">
    <property type="match status" value="1"/>
</dbReference>
<accession>A0A9J5WJ40</accession>
<proteinExistence type="predicted"/>
<gene>
    <name evidence="1" type="ORF">H5410_055150</name>
</gene>
<sequence length="102" mass="11530">MAYAALSSLMYTLEQLFKPNQSFVCQSCTQQHVESLHQNLSALQDFLDDTTKDIETLKNASLNYYVSSPNPTIIHEASIRVTMTSTVRHANPKKKKIKAINK</sequence>
<dbReference type="AlphaFoldDB" id="A0A9J5WJ40"/>
<dbReference type="Proteomes" id="UP000824120">
    <property type="component" value="Chromosome 11"/>
</dbReference>
<comment type="caution">
    <text evidence="1">The sequence shown here is derived from an EMBL/GenBank/DDBJ whole genome shotgun (WGS) entry which is preliminary data.</text>
</comment>
<reference evidence="1 2" key="1">
    <citation type="submission" date="2020-09" db="EMBL/GenBank/DDBJ databases">
        <title>De no assembly of potato wild relative species, Solanum commersonii.</title>
        <authorList>
            <person name="Cho K."/>
        </authorList>
    </citation>
    <scope>NUCLEOTIDE SEQUENCE [LARGE SCALE GENOMIC DNA]</scope>
    <source>
        <strain evidence="1">LZ3.2</strain>
        <tissue evidence="1">Leaf</tissue>
    </source>
</reference>
<dbReference type="EMBL" id="JACXVP010000011">
    <property type="protein sequence ID" value="KAG5575016.1"/>
    <property type="molecule type" value="Genomic_DNA"/>
</dbReference>
<evidence type="ECO:0000313" key="1">
    <source>
        <dbReference type="EMBL" id="KAG5575016.1"/>
    </source>
</evidence>
<protein>
    <submittedName>
        <fullName evidence="1">Uncharacterized protein</fullName>
    </submittedName>
</protein>
<keyword evidence="2" id="KW-1185">Reference proteome</keyword>
<organism evidence="1 2">
    <name type="scientific">Solanum commersonii</name>
    <name type="common">Commerson's wild potato</name>
    <name type="synonym">Commerson's nightshade</name>
    <dbReference type="NCBI Taxonomy" id="4109"/>
    <lineage>
        <taxon>Eukaryota</taxon>
        <taxon>Viridiplantae</taxon>
        <taxon>Streptophyta</taxon>
        <taxon>Embryophyta</taxon>
        <taxon>Tracheophyta</taxon>
        <taxon>Spermatophyta</taxon>
        <taxon>Magnoliopsida</taxon>
        <taxon>eudicotyledons</taxon>
        <taxon>Gunneridae</taxon>
        <taxon>Pentapetalae</taxon>
        <taxon>asterids</taxon>
        <taxon>lamiids</taxon>
        <taxon>Solanales</taxon>
        <taxon>Solanaceae</taxon>
        <taxon>Solanoideae</taxon>
        <taxon>Solaneae</taxon>
        <taxon>Solanum</taxon>
    </lineage>
</organism>
<dbReference type="OrthoDB" id="1305611at2759"/>
<name>A0A9J5WJ40_SOLCO</name>